<keyword evidence="3" id="KW-1185">Reference proteome</keyword>
<sequence length="285" mass="31356">MSENSTAAGMPPYSTVTLKDGSTVAYNLYNKESSKTPLVMIMGMTGCMLDWQAYSEALSRCSDRPVLIFDNRNIGNSFGDISNLSLDLMVSDTIELISMLGLSEVHLLGFSMGGMIAQQMLLHHSPPFAISKVILSSTACRRPPATQIDMSSLEGVQAFTLSLFDDEWIANNQAILAIIKESSALTRRPLETMQGQAKALGGFDLTDDLKQRDFTNKLYVMHGKRDAIIKFEEAEHLLTSAKGARMANLPSLEYGHFFSAYFDPETWSAVIEECLQQDADATANL</sequence>
<dbReference type="PANTHER" id="PTHR43433">
    <property type="entry name" value="HYDROLASE, ALPHA/BETA FOLD FAMILY PROTEIN"/>
    <property type="match status" value="1"/>
</dbReference>
<dbReference type="AlphaFoldDB" id="A0A4T0FF93"/>
<dbReference type="Gene3D" id="3.40.50.1820">
    <property type="entry name" value="alpha/beta hydrolase"/>
    <property type="match status" value="1"/>
</dbReference>
<accession>A0A4T0FF93</accession>
<evidence type="ECO:0000313" key="3">
    <source>
        <dbReference type="Proteomes" id="UP000310189"/>
    </source>
</evidence>
<dbReference type="OrthoDB" id="8119704at2759"/>
<gene>
    <name evidence="2" type="ORF">E3P99_03470</name>
</gene>
<dbReference type="PANTHER" id="PTHR43433:SF5">
    <property type="entry name" value="AB HYDROLASE-1 DOMAIN-CONTAINING PROTEIN"/>
    <property type="match status" value="1"/>
</dbReference>
<organism evidence="2 3">
    <name type="scientific">Wallemia hederae</name>
    <dbReference type="NCBI Taxonomy" id="1540922"/>
    <lineage>
        <taxon>Eukaryota</taxon>
        <taxon>Fungi</taxon>
        <taxon>Dikarya</taxon>
        <taxon>Basidiomycota</taxon>
        <taxon>Wallemiomycotina</taxon>
        <taxon>Wallemiomycetes</taxon>
        <taxon>Wallemiales</taxon>
        <taxon>Wallemiaceae</taxon>
        <taxon>Wallemia</taxon>
    </lineage>
</organism>
<feature type="domain" description="AB hydrolase-1" evidence="1">
    <location>
        <begin position="37"/>
        <end position="181"/>
    </location>
</feature>
<dbReference type="Pfam" id="PF00561">
    <property type="entry name" value="Abhydrolase_1"/>
    <property type="match status" value="1"/>
</dbReference>
<dbReference type="InterPro" id="IPR029058">
    <property type="entry name" value="AB_hydrolase_fold"/>
</dbReference>
<evidence type="ECO:0000313" key="2">
    <source>
        <dbReference type="EMBL" id="TIA86987.1"/>
    </source>
</evidence>
<dbReference type="Proteomes" id="UP000310189">
    <property type="component" value="Unassembled WGS sequence"/>
</dbReference>
<reference evidence="2 3" key="1">
    <citation type="submission" date="2019-03" db="EMBL/GenBank/DDBJ databases">
        <title>Sequencing 23 genomes of Wallemia ichthyophaga.</title>
        <authorList>
            <person name="Gostincar C."/>
        </authorList>
    </citation>
    <scope>NUCLEOTIDE SEQUENCE [LARGE SCALE GENOMIC DNA]</scope>
    <source>
        <strain evidence="2 3">EXF-5753</strain>
    </source>
</reference>
<proteinExistence type="predicted"/>
<dbReference type="InterPro" id="IPR050471">
    <property type="entry name" value="AB_hydrolase"/>
</dbReference>
<name>A0A4T0FF93_9BASI</name>
<protein>
    <recommendedName>
        <fullName evidence="1">AB hydrolase-1 domain-containing protein</fullName>
    </recommendedName>
</protein>
<dbReference type="SUPFAM" id="SSF53474">
    <property type="entry name" value="alpha/beta-Hydrolases"/>
    <property type="match status" value="1"/>
</dbReference>
<dbReference type="EMBL" id="SPNW01000069">
    <property type="protein sequence ID" value="TIA86987.1"/>
    <property type="molecule type" value="Genomic_DNA"/>
</dbReference>
<dbReference type="InterPro" id="IPR000073">
    <property type="entry name" value="AB_hydrolase_1"/>
</dbReference>
<comment type="caution">
    <text evidence="2">The sequence shown here is derived from an EMBL/GenBank/DDBJ whole genome shotgun (WGS) entry which is preliminary data.</text>
</comment>
<evidence type="ECO:0000259" key="1">
    <source>
        <dbReference type="Pfam" id="PF00561"/>
    </source>
</evidence>